<keyword evidence="2" id="KW-1185">Reference proteome</keyword>
<accession>A0ACC2PWU5</accession>
<comment type="caution">
    <text evidence="1">The sequence shown here is derived from an EMBL/GenBank/DDBJ whole genome shotgun (WGS) entry which is preliminary data.</text>
</comment>
<gene>
    <name evidence="1" type="ORF">QAD02_022626</name>
</gene>
<dbReference type="Proteomes" id="UP001239111">
    <property type="component" value="Chromosome 1"/>
</dbReference>
<name>A0ACC2PWU5_9HYME</name>
<evidence type="ECO:0000313" key="2">
    <source>
        <dbReference type="Proteomes" id="UP001239111"/>
    </source>
</evidence>
<sequence length="106" mass="12468">MSGETTLYIQQLAFTCHNCDETFWENPVDPLSPANDWQVQAAALRQQPNNQAHMCPDCGKVYLAQRSLWRHRKFECVNAKPRLSCDLCDYHTPHKWSMDNHKKKRH</sequence>
<protein>
    <submittedName>
        <fullName evidence="1">Uncharacterized protein</fullName>
    </submittedName>
</protein>
<dbReference type="EMBL" id="CM056741">
    <property type="protein sequence ID" value="KAJ8686832.1"/>
    <property type="molecule type" value="Genomic_DNA"/>
</dbReference>
<reference evidence="1" key="1">
    <citation type="submission" date="2023-04" db="EMBL/GenBank/DDBJ databases">
        <title>A chromosome-level genome assembly of the parasitoid wasp Eretmocerus hayati.</title>
        <authorList>
            <person name="Zhong Y."/>
            <person name="Liu S."/>
            <person name="Liu Y."/>
        </authorList>
    </citation>
    <scope>NUCLEOTIDE SEQUENCE</scope>
    <source>
        <strain evidence="1">ZJU_SS_LIU_2023</strain>
    </source>
</reference>
<organism evidence="1 2">
    <name type="scientific">Eretmocerus hayati</name>
    <dbReference type="NCBI Taxonomy" id="131215"/>
    <lineage>
        <taxon>Eukaryota</taxon>
        <taxon>Metazoa</taxon>
        <taxon>Ecdysozoa</taxon>
        <taxon>Arthropoda</taxon>
        <taxon>Hexapoda</taxon>
        <taxon>Insecta</taxon>
        <taxon>Pterygota</taxon>
        <taxon>Neoptera</taxon>
        <taxon>Endopterygota</taxon>
        <taxon>Hymenoptera</taxon>
        <taxon>Apocrita</taxon>
        <taxon>Proctotrupomorpha</taxon>
        <taxon>Chalcidoidea</taxon>
        <taxon>Aphelinidae</taxon>
        <taxon>Aphelininae</taxon>
        <taxon>Eretmocerus</taxon>
    </lineage>
</organism>
<proteinExistence type="predicted"/>
<evidence type="ECO:0000313" key="1">
    <source>
        <dbReference type="EMBL" id="KAJ8686832.1"/>
    </source>
</evidence>